<comment type="similarity">
    <text evidence="1 2">Belongs to the endosulfine family.</text>
</comment>
<comment type="function">
    <text evidence="2">Plays an essential role in initiation of the G0 program by preventing the degradation of specific nutrient-regulated mRNAs via the 5'-3' mRNA decay pathway.</text>
</comment>
<dbReference type="HOGENOM" id="CLU_135184_0_0_1"/>
<evidence type="ECO:0000256" key="3">
    <source>
        <dbReference type="SAM" id="MobiDB-lite"/>
    </source>
</evidence>
<feature type="compositionally biased region" description="Low complexity" evidence="3">
    <location>
        <begin position="110"/>
        <end position="122"/>
    </location>
</feature>
<dbReference type="PANTHER" id="PTHR10358:SF6">
    <property type="entry name" value="ENDOSULFINE, ISOFORM A"/>
    <property type="match status" value="1"/>
</dbReference>
<protein>
    <recommendedName>
        <fullName evidence="2">mRNA stability protein</fullName>
    </recommendedName>
</protein>
<dbReference type="FunCoup" id="G0VA71">
    <property type="interactions" value="32"/>
</dbReference>
<dbReference type="InterPro" id="IPR006760">
    <property type="entry name" value="Endosulphine"/>
</dbReference>
<feature type="compositionally biased region" description="Low complexity" evidence="3">
    <location>
        <begin position="84"/>
        <end position="98"/>
    </location>
</feature>
<reference evidence="4 5" key="1">
    <citation type="journal article" date="2011" name="Proc. Natl. Acad. Sci. U.S.A.">
        <title>Evolutionary erosion of yeast sex chromosomes by mating-type switching accidents.</title>
        <authorList>
            <person name="Gordon J.L."/>
            <person name="Armisen D."/>
            <person name="Proux-Wera E."/>
            <person name="Oheigeartaigh S.S."/>
            <person name="Byrne K.P."/>
            <person name="Wolfe K.H."/>
        </authorList>
    </citation>
    <scope>NUCLEOTIDE SEQUENCE [LARGE SCALE GENOMIC DNA]</scope>
    <source>
        <strain evidence="5">ATCC 76901 / BCRC 22586 / CBS 4309 / NBRC 1992 / NRRL Y-12630</strain>
    </source>
</reference>
<evidence type="ECO:0000313" key="5">
    <source>
        <dbReference type="Proteomes" id="UP000001640"/>
    </source>
</evidence>
<dbReference type="KEGG" id="ncs:NCAS_0B07170"/>
<dbReference type="OMA" id="MQERKYF"/>
<feature type="region of interest" description="Disordered" evidence="3">
    <location>
        <begin position="80"/>
        <end position="142"/>
    </location>
</feature>
<reference key="2">
    <citation type="submission" date="2011-08" db="EMBL/GenBank/DDBJ databases">
        <title>Genome sequence of Naumovozyma castellii.</title>
        <authorList>
            <person name="Gordon J.L."/>
            <person name="Armisen D."/>
            <person name="Proux-Wera E."/>
            <person name="OhEigeartaigh S.S."/>
            <person name="Byrne K.P."/>
            <person name="Wolfe K.H."/>
        </authorList>
    </citation>
    <scope>NUCLEOTIDE SEQUENCE</scope>
    <source>
        <strain>Type strain:CBS 4309</strain>
    </source>
</reference>
<proteinExistence type="inferred from homology"/>
<gene>
    <name evidence="4" type="primary">NCAS0B07170</name>
    <name evidence="4" type="ordered locus">NCAS_0B07170</name>
</gene>
<dbReference type="OrthoDB" id="5949865at2759"/>
<dbReference type="PANTHER" id="PTHR10358">
    <property type="entry name" value="ENDOSULFINE"/>
    <property type="match status" value="1"/>
</dbReference>
<dbReference type="GO" id="GO:0004864">
    <property type="term" value="F:protein phosphatase inhibitor activity"/>
    <property type="evidence" value="ECO:0007669"/>
    <property type="project" value="TreeGrafter"/>
</dbReference>
<sequence>MAEEQLSPTTSRVDLKNLAHTKDKDGNMVDLSKLTPQELKLFKMYGKLPSKRDLLKHKMQERKYFDSGDYALRKAGVIKKDDVMSSNSSNNMPVTNPSGLRESIIRRRLSNSSPNNSNSDNNSIERKGSISSGPPPSRSPIR</sequence>
<dbReference type="InParanoid" id="G0VA71"/>
<evidence type="ECO:0000256" key="1">
    <source>
        <dbReference type="ARBA" id="ARBA00010520"/>
    </source>
</evidence>
<dbReference type="AlphaFoldDB" id="G0VA71"/>
<dbReference type="RefSeq" id="XP_003675172.1">
    <property type="nucleotide sequence ID" value="XM_003675124.1"/>
</dbReference>
<dbReference type="EMBL" id="HE576753">
    <property type="protein sequence ID" value="CCC68801.1"/>
    <property type="molecule type" value="Genomic_DNA"/>
</dbReference>
<dbReference type="GeneID" id="96902358"/>
<organism evidence="4 5">
    <name type="scientific">Naumovozyma castellii</name>
    <name type="common">Yeast</name>
    <name type="synonym">Saccharomyces castellii</name>
    <dbReference type="NCBI Taxonomy" id="27288"/>
    <lineage>
        <taxon>Eukaryota</taxon>
        <taxon>Fungi</taxon>
        <taxon>Dikarya</taxon>
        <taxon>Ascomycota</taxon>
        <taxon>Saccharomycotina</taxon>
        <taxon>Saccharomycetes</taxon>
        <taxon>Saccharomycetales</taxon>
        <taxon>Saccharomycetaceae</taxon>
        <taxon>Naumovozyma</taxon>
    </lineage>
</organism>
<dbReference type="Pfam" id="PF04667">
    <property type="entry name" value="Endosulfine"/>
    <property type="match status" value="1"/>
</dbReference>
<accession>G0VA71</accession>
<feature type="compositionally biased region" description="Pro residues" evidence="3">
    <location>
        <begin position="133"/>
        <end position="142"/>
    </location>
</feature>
<keyword evidence="5" id="KW-1185">Reference proteome</keyword>
<dbReference type="GO" id="GO:0005737">
    <property type="term" value="C:cytoplasm"/>
    <property type="evidence" value="ECO:0007669"/>
    <property type="project" value="TreeGrafter"/>
</dbReference>
<evidence type="ECO:0000256" key="2">
    <source>
        <dbReference type="RuleBase" id="RU363120"/>
    </source>
</evidence>
<evidence type="ECO:0000313" key="4">
    <source>
        <dbReference type="EMBL" id="CCC68801.1"/>
    </source>
</evidence>
<dbReference type="STRING" id="1064592.G0VA71"/>
<dbReference type="eggNOG" id="KOG4076">
    <property type="taxonomic scope" value="Eukaryota"/>
</dbReference>
<name>G0VA71_NAUCA</name>
<dbReference type="Proteomes" id="UP000001640">
    <property type="component" value="Chromosome 2"/>
</dbReference>